<evidence type="ECO:0000313" key="2">
    <source>
        <dbReference type="EMBL" id="KRX43264.1"/>
    </source>
</evidence>
<feature type="region of interest" description="Disordered" evidence="1">
    <location>
        <begin position="15"/>
        <end position="45"/>
    </location>
</feature>
<evidence type="ECO:0000256" key="1">
    <source>
        <dbReference type="SAM" id="MobiDB-lite"/>
    </source>
</evidence>
<accession>A0A0V0TWM0</accession>
<gene>
    <name evidence="2" type="ORF">T05_12082</name>
</gene>
<evidence type="ECO:0000313" key="3">
    <source>
        <dbReference type="Proteomes" id="UP000055048"/>
    </source>
</evidence>
<reference evidence="2 3" key="1">
    <citation type="submission" date="2015-01" db="EMBL/GenBank/DDBJ databases">
        <title>Evolution of Trichinella species and genotypes.</title>
        <authorList>
            <person name="Korhonen P.K."/>
            <person name="Edoardo P."/>
            <person name="Giuseppe L.R."/>
            <person name="Gasser R.B."/>
        </authorList>
    </citation>
    <scope>NUCLEOTIDE SEQUENCE [LARGE SCALE GENOMIC DNA]</scope>
    <source>
        <strain evidence="2">ISS417</strain>
    </source>
</reference>
<comment type="caution">
    <text evidence="2">The sequence shown here is derived from an EMBL/GenBank/DDBJ whole genome shotgun (WGS) entry which is preliminary data.</text>
</comment>
<name>A0A0V0TWM0_9BILA</name>
<dbReference type="AlphaFoldDB" id="A0A0V0TWM0"/>
<sequence length="102" mass="11397">MDKRCGVQIKAALSASRESNLSSENALSKWTDGQTNGQSGVQPKRDLTLGRNRCFNVGSSMGKTKRERKVCLLEKYNECPDEIFIACLFCEICKPIVVNYSM</sequence>
<keyword evidence="3" id="KW-1185">Reference proteome</keyword>
<proteinExistence type="predicted"/>
<protein>
    <submittedName>
        <fullName evidence="2">Uncharacterized protein</fullName>
    </submittedName>
</protein>
<organism evidence="2 3">
    <name type="scientific">Trichinella murrelli</name>
    <dbReference type="NCBI Taxonomy" id="144512"/>
    <lineage>
        <taxon>Eukaryota</taxon>
        <taxon>Metazoa</taxon>
        <taxon>Ecdysozoa</taxon>
        <taxon>Nematoda</taxon>
        <taxon>Enoplea</taxon>
        <taxon>Dorylaimia</taxon>
        <taxon>Trichinellida</taxon>
        <taxon>Trichinellidae</taxon>
        <taxon>Trichinella</taxon>
    </lineage>
</organism>
<dbReference type="Proteomes" id="UP000055048">
    <property type="component" value="Unassembled WGS sequence"/>
</dbReference>
<feature type="compositionally biased region" description="Polar residues" evidence="1">
    <location>
        <begin position="16"/>
        <end position="41"/>
    </location>
</feature>
<dbReference type="EMBL" id="JYDJ01000123">
    <property type="protein sequence ID" value="KRX43264.1"/>
    <property type="molecule type" value="Genomic_DNA"/>
</dbReference>